<dbReference type="Proteomes" id="UP000462410">
    <property type="component" value="Unassembled WGS sequence"/>
</dbReference>
<comment type="caution">
    <text evidence="1">The sequence shown here is derived from an EMBL/GenBank/DDBJ whole genome shotgun (WGS) entry which is preliminary data.</text>
</comment>
<proteinExistence type="predicted"/>
<dbReference type="AlphaFoldDB" id="A0A8T5ZUX7"/>
<evidence type="ECO:0000313" key="2">
    <source>
        <dbReference type="Proteomes" id="UP000462410"/>
    </source>
</evidence>
<gene>
    <name evidence="1" type="ORF">GP965_07685</name>
</gene>
<reference evidence="1 2" key="1">
    <citation type="submission" date="2019-12" db="EMBL/GenBank/DDBJ databases">
        <title>Enteriobacteria Tanzani isolates_8377-8380.</title>
        <authorList>
            <person name="Subbiah M."/>
            <person name="Call D."/>
        </authorList>
    </citation>
    <scope>NUCLEOTIDE SEQUENCE [LARGE SCALE GENOMIC DNA]</scope>
    <source>
        <strain evidence="1 2">8378wH8</strain>
    </source>
</reference>
<protein>
    <submittedName>
        <fullName evidence="1">Polarity suppression protein</fullName>
    </submittedName>
</protein>
<accession>A0A8T5ZUX7</accession>
<dbReference type="Pfam" id="PF07455">
    <property type="entry name" value="Psu"/>
    <property type="match status" value="1"/>
</dbReference>
<evidence type="ECO:0000313" key="1">
    <source>
        <dbReference type="EMBL" id="MWT20812.1"/>
    </source>
</evidence>
<organism evidence="1 2">
    <name type="scientific">Escherichia coli</name>
    <dbReference type="NCBI Taxonomy" id="562"/>
    <lineage>
        <taxon>Bacteria</taxon>
        <taxon>Pseudomonadati</taxon>
        <taxon>Pseudomonadota</taxon>
        <taxon>Gammaproteobacteria</taxon>
        <taxon>Enterobacterales</taxon>
        <taxon>Enterobacteriaceae</taxon>
        <taxon>Escherichia</taxon>
    </lineage>
</organism>
<dbReference type="RefSeq" id="WP_160454925.1">
    <property type="nucleotide sequence ID" value="NZ_WTRT01000002.1"/>
</dbReference>
<sequence length="136" mass="15238">MTNTLTQAAEACLHHRAVWLRRRETPCAPEETRQAARQYIRAHETVQALSIRHRLDGFMHQHGAELAAILAPELIHIRCLPAHLQHRALDRATHHLRDALSSWLAAGNGINPDSCTVLNAVGIRPDKASRTDSQQQ</sequence>
<name>A0A8T5ZUX7_ECOLX</name>
<dbReference type="InterPro" id="IPR010006">
    <property type="entry name" value="Phage_P4_Psu"/>
</dbReference>
<dbReference type="Gene3D" id="1.20.58.1090">
    <property type="entry name" value="Phage polarity suppression protein monomer"/>
    <property type="match status" value="1"/>
</dbReference>
<dbReference type="EMBL" id="WTRC01000072">
    <property type="protein sequence ID" value="MWT20812.1"/>
    <property type="molecule type" value="Genomic_DNA"/>
</dbReference>